<comment type="similarity">
    <text evidence="3">Belongs to the DRC10 family.</text>
</comment>
<keyword evidence="8" id="KW-0206">Cytoskeleton</keyword>
<evidence type="ECO:0000256" key="13">
    <source>
        <dbReference type="SAM" id="MobiDB-lite"/>
    </source>
</evidence>
<dbReference type="Gene3D" id="1.20.5.190">
    <property type="match status" value="1"/>
</dbReference>
<dbReference type="Pfam" id="PF00612">
    <property type="entry name" value="IQ"/>
    <property type="match status" value="1"/>
</dbReference>
<organism evidence="14 15">
    <name type="scientific">Pyxicephalus adspersus</name>
    <name type="common">African bullfrog</name>
    <dbReference type="NCBI Taxonomy" id="30357"/>
    <lineage>
        <taxon>Eukaryota</taxon>
        <taxon>Metazoa</taxon>
        <taxon>Chordata</taxon>
        <taxon>Craniata</taxon>
        <taxon>Vertebrata</taxon>
        <taxon>Euteleostomi</taxon>
        <taxon>Amphibia</taxon>
        <taxon>Batrachia</taxon>
        <taxon>Anura</taxon>
        <taxon>Neobatrachia</taxon>
        <taxon>Ranoidea</taxon>
        <taxon>Pyxicephalidae</taxon>
        <taxon>Pyxicephalinae</taxon>
        <taxon>Pyxicephalus</taxon>
    </lineage>
</organism>
<comment type="caution">
    <text evidence="14">The sequence shown here is derived from an EMBL/GenBank/DDBJ whole genome shotgun (WGS) entry which is preliminary data.</text>
</comment>
<name>A0AAV3AIB6_PYXAD</name>
<keyword evidence="7" id="KW-0969">Cilium</keyword>
<accession>A0AAV3AIB6</accession>
<keyword evidence="9" id="KW-0966">Cell projection</keyword>
<evidence type="ECO:0000256" key="5">
    <source>
        <dbReference type="ARBA" id="ARBA00022490"/>
    </source>
</evidence>
<feature type="coiled-coil region" evidence="12">
    <location>
        <begin position="101"/>
        <end position="128"/>
    </location>
</feature>
<keyword evidence="12" id="KW-0175">Coiled coil</keyword>
<comment type="function">
    <text evidence="1">Component of the nexin-dynein regulatory complex (N-DRC), a key regulator of ciliary/flagellar motility which maintains the alignment and integrity of the distal axoneme and regulates microtubule sliding in motile axonemes.</text>
</comment>
<keyword evidence="15" id="KW-1185">Reference proteome</keyword>
<evidence type="ECO:0000256" key="4">
    <source>
        <dbReference type="ARBA" id="ARBA00021752"/>
    </source>
</evidence>
<dbReference type="InterPro" id="IPR042815">
    <property type="entry name" value="DRC10"/>
</dbReference>
<evidence type="ECO:0000256" key="12">
    <source>
        <dbReference type="SAM" id="Coils"/>
    </source>
</evidence>
<evidence type="ECO:0000313" key="14">
    <source>
        <dbReference type="EMBL" id="DBA22830.1"/>
    </source>
</evidence>
<evidence type="ECO:0000313" key="15">
    <source>
        <dbReference type="Proteomes" id="UP001181693"/>
    </source>
</evidence>
<dbReference type="InterPro" id="IPR000048">
    <property type="entry name" value="IQ_motif_EF-hand-BS"/>
</dbReference>
<proteinExistence type="inferred from homology"/>
<evidence type="ECO:0000256" key="7">
    <source>
        <dbReference type="ARBA" id="ARBA00023069"/>
    </source>
</evidence>
<evidence type="ECO:0000256" key="9">
    <source>
        <dbReference type="ARBA" id="ARBA00023273"/>
    </source>
</evidence>
<evidence type="ECO:0000256" key="8">
    <source>
        <dbReference type="ARBA" id="ARBA00023212"/>
    </source>
</evidence>
<comment type="subunit">
    <text evidence="11">Component of the nexin-dynein regulatory complex (N-DRC). Interacts with CFAP52.</text>
</comment>
<dbReference type="PROSITE" id="PS50096">
    <property type="entry name" value="IQ"/>
    <property type="match status" value="1"/>
</dbReference>
<reference evidence="14" key="1">
    <citation type="thesis" date="2020" institute="ProQuest LLC" country="789 East Eisenhower Parkway, Ann Arbor, MI, USA">
        <title>Comparative Genomics and Chromosome Evolution.</title>
        <authorList>
            <person name="Mudd A.B."/>
        </authorList>
    </citation>
    <scope>NUCLEOTIDE SEQUENCE</scope>
    <source>
        <strain evidence="14">1538</strain>
        <tissue evidence="14">Blood</tissue>
    </source>
</reference>
<evidence type="ECO:0000256" key="1">
    <source>
        <dbReference type="ARBA" id="ARBA00003029"/>
    </source>
</evidence>
<feature type="compositionally biased region" description="Basic residues" evidence="13">
    <location>
        <begin position="416"/>
        <end position="444"/>
    </location>
</feature>
<evidence type="ECO:0000256" key="3">
    <source>
        <dbReference type="ARBA" id="ARBA00009071"/>
    </source>
</evidence>
<dbReference type="PANTHER" id="PTHR31598:SF1">
    <property type="entry name" value="DYNEIN REGULATORY COMPLEX PROTEIN 10"/>
    <property type="match status" value="1"/>
</dbReference>
<gene>
    <name evidence="14" type="ORF">GDO54_013825</name>
</gene>
<dbReference type="EMBL" id="DYDO01000006">
    <property type="protein sequence ID" value="DBA22830.1"/>
    <property type="molecule type" value="Genomic_DNA"/>
</dbReference>
<dbReference type="AlphaFoldDB" id="A0AAV3AIB6"/>
<feature type="region of interest" description="Disordered" evidence="13">
    <location>
        <begin position="16"/>
        <end position="43"/>
    </location>
</feature>
<feature type="region of interest" description="Disordered" evidence="13">
    <location>
        <begin position="406"/>
        <end position="444"/>
    </location>
</feature>
<sequence>MASEVLPVFQVPMLASPQQSQSPFDNAERGLKAGQKNQPNFDSLKMLEPGRKKLSSVETQRVVAVLDETIKKLELVSLLEYATENLERFSIVFGSELTGALRQHQRLQANMQSQLSRMNEEVTEEKDKTNMAGTLHVNFTMLRQGVQSSVKNILRLFLANPTASNALRSEGHIRDQTFQKLIQSLSELRGFLFEMLLTSPLEQKERIHFLQEITLRDHKNQETLSALEEELNAAILDRDTEIAKKNEIIRQLKISLHQLEKMSESQVKRTVQEAEKQQKADRRASEGKCVKLHQELQQLRSQLSGTIAENREVELSLRKKKYKVETEIENWIQKYDADMGEKQTELEELDAVYEEEKAQLAELKEKLAVFEVEYVQIMEERRQAQEKKEAELKDLANKNHAATILQAHWKGYQVRKAMKSKKKKKKKGKGKGKGASGKGKKGKK</sequence>
<comment type="subcellular location">
    <subcellularLocation>
        <location evidence="2">Cytoplasm</location>
        <location evidence="2">Cytoskeleton</location>
        <location evidence="2">Flagellum axoneme</location>
    </subcellularLocation>
</comment>
<evidence type="ECO:0000256" key="2">
    <source>
        <dbReference type="ARBA" id="ARBA00004611"/>
    </source>
</evidence>
<feature type="coiled-coil region" evidence="12">
    <location>
        <begin position="332"/>
        <end position="398"/>
    </location>
</feature>
<feature type="coiled-coil region" evidence="12">
    <location>
        <begin position="242"/>
        <end position="302"/>
    </location>
</feature>
<evidence type="ECO:0000256" key="10">
    <source>
        <dbReference type="ARBA" id="ARBA00032180"/>
    </source>
</evidence>
<evidence type="ECO:0000256" key="6">
    <source>
        <dbReference type="ARBA" id="ARBA00022846"/>
    </source>
</evidence>
<dbReference type="SMART" id="SM00015">
    <property type="entry name" value="IQ"/>
    <property type="match status" value="1"/>
</dbReference>
<dbReference type="Proteomes" id="UP001181693">
    <property type="component" value="Unassembled WGS sequence"/>
</dbReference>
<keyword evidence="5" id="KW-0963">Cytoplasm</keyword>
<keyword evidence="6" id="KW-0282">Flagellum</keyword>
<evidence type="ECO:0000256" key="11">
    <source>
        <dbReference type="ARBA" id="ARBA00046836"/>
    </source>
</evidence>
<protein>
    <recommendedName>
        <fullName evidence="4">Dynein regulatory complex protein 10</fullName>
    </recommendedName>
    <alternativeName>
        <fullName evidence="10">IQ domain-containing protein D</fullName>
    </alternativeName>
</protein>
<dbReference type="PANTHER" id="PTHR31598">
    <property type="entry name" value="IQ DOMAIN-CONTAINING PROTEIN D"/>
    <property type="match status" value="1"/>
</dbReference>